<keyword evidence="1" id="KW-0540">Nuclease</keyword>
<evidence type="ECO:0000313" key="3">
    <source>
        <dbReference type="EMBL" id="WPD19391.1"/>
    </source>
</evidence>
<keyword evidence="4" id="KW-1185">Reference proteome</keyword>
<dbReference type="Proteomes" id="UP001304683">
    <property type="component" value="Chromosome"/>
</dbReference>
<protein>
    <submittedName>
        <fullName evidence="3">MBL fold metallo-hydrolase</fullName>
    </submittedName>
</protein>
<dbReference type="SUPFAM" id="SSF56281">
    <property type="entry name" value="Metallo-hydrolase/oxidoreductase"/>
    <property type="match status" value="1"/>
</dbReference>
<dbReference type="Gene3D" id="3.60.15.10">
    <property type="entry name" value="Ribonuclease Z/Hydroxyacylglutathione hydrolase-like"/>
    <property type="match status" value="1"/>
</dbReference>
<dbReference type="EMBL" id="CP132508">
    <property type="protein sequence ID" value="WPD19391.1"/>
    <property type="molecule type" value="Genomic_DNA"/>
</dbReference>
<dbReference type="RefSeq" id="WP_318750928.1">
    <property type="nucleotide sequence ID" value="NZ_CP132508.1"/>
</dbReference>
<reference evidence="3 4" key="1">
    <citation type="submission" date="2023-08" db="EMBL/GenBank/DDBJ databases">
        <title>Genome sequence of Thermaerobacter compostii strain Ins1, a spore-forming filamentous bacterium isolated from a deep geothermal reservoir.</title>
        <authorList>
            <person name="Bregnard D."/>
            <person name="Gonzalez D."/>
            <person name="Junier P."/>
        </authorList>
    </citation>
    <scope>NUCLEOTIDE SEQUENCE [LARGE SCALE GENOMIC DNA]</scope>
    <source>
        <strain evidence="3 4">Ins1</strain>
    </source>
</reference>
<keyword evidence="1" id="KW-0378">Hydrolase</keyword>
<keyword evidence="1" id="KW-0255">Endonuclease</keyword>
<gene>
    <name evidence="3" type="ORF">Q5761_01590</name>
</gene>
<sequence length="247" mass="26426">MRLTILGRDGPYPAPGGACSGYLLEGPEGPVLIDCGPGVLARLRQRVDVPQLAAVFYSHYHPDHVGDHFVLRYVLDIARHLGRPRPAPLPLYGPARPAELAGRMPYKDVFAPRFLDPGERVTVAGIEVEVRATDHPLPCLASAWSAGGRRLVYSGDTGPGAADALVELARGADLLLIEASLLARRGDRAPGHLTARQAAQIAREAGVGRLLLTHLLPEYDPEEVLAEAREVFPEAQLAEPGATVVLS</sequence>
<dbReference type="Pfam" id="PF12706">
    <property type="entry name" value="Lactamase_B_2"/>
    <property type="match status" value="1"/>
</dbReference>
<dbReference type="CDD" id="cd07716">
    <property type="entry name" value="RNaseZ_short-form-like_MBL-fold"/>
    <property type="match status" value="1"/>
</dbReference>
<organism evidence="3 4">
    <name type="scientific">Thermaerobacter composti</name>
    <dbReference type="NCBI Taxonomy" id="554949"/>
    <lineage>
        <taxon>Bacteria</taxon>
        <taxon>Bacillati</taxon>
        <taxon>Bacillota</taxon>
        <taxon>Clostridia</taxon>
        <taxon>Eubacteriales</taxon>
        <taxon>Clostridiales Family XVII. Incertae Sedis</taxon>
        <taxon>Thermaerobacter</taxon>
    </lineage>
</organism>
<evidence type="ECO:0000313" key="4">
    <source>
        <dbReference type="Proteomes" id="UP001304683"/>
    </source>
</evidence>
<feature type="domain" description="Metallo-beta-lactamase" evidence="2">
    <location>
        <begin position="18"/>
        <end position="192"/>
    </location>
</feature>
<proteinExistence type="predicted"/>
<dbReference type="PANTHER" id="PTHR46018">
    <property type="entry name" value="ZINC PHOSPHODIESTERASE ELAC PROTEIN 1"/>
    <property type="match status" value="1"/>
</dbReference>
<dbReference type="PANTHER" id="PTHR46018:SF2">
    <property type="entry name" value="ZINC PHOSPHODIESTERASE ELAC PROTEIN 1"/>
    <property type="match status" value="1"/>
</dbReference>
<dbReference type="SMART" id="SM00849">
    <property type="entry name" value="Lactamase_B"/>
    <property type="match status" value="1"/>
</dbReference>
<evidence type="ECO:0000256" key="1">
    <source>
        <dbReference type="ARBA" id="ARBA00022759"/>
    </source>
</evidence>
<dbReference type="InterPro" id="IPR001279">
    <property type="entry name" value="Metallo-B-lactamas"/>
</dbReference>
<accession>A0ABZ0QPH8</accession>
<name>A0ABZ0QPH8_9FIRM</name>
<dbReference type="InterPro" id="IPR036866">
    <property type="entry name" value="RibonucZ/Hydroxyglut_hydro"/>
</dbReference>
<evidence type="ECO:0000259" key="2">
    <source>
        <dbReference type="SMART" id="SM00849"/>
    </source>
</evidence>